<evidence type="ECO:0000313" key="2">
    <source>
        <dbReference type="EMBL" id="MFC1853787.1"/>
    </source>
</evidence>
<comment type="caution">
    <text evidence="2">The sequence shown here is derived from an EMBL/GenBank/DDBJ whole genome shotgun (WGS) entry which is preliminary data.</text>
</comment>
<gene>
    <name evidence="2" type="ORF">ACFL27_26690</name>
</gene>
<reference evidence="2 3" key="1">
    <citation type="submission" date="2024-09" db="EMBL/GenBank/DDBJ databases">
        <title>Laminarin stimulates single cell rates of sulfate reduction while oxygen inhibits transcriptomic activity in coastal marine sediment.</title>
        <authorList>
            <person name="Lindsay M."/>
            <person name="Orcutt B."/>
            <person name="Emerson D."/>
            <person name="Stepanauskas R."/>
            <person name="D'Angelo T."/>
        </authorList>
    </citation>
    <scope>NUCLEOTIDE SEQUENCE [LARGE SCALE GENOMIC DNA]</scope>
    <source>
        <strain evidence="2">SAG AM-311-K15</strain>
    </source>
</reference>
<accession>A0ABV6Z5T5</accession>
<name>A0ABV6Z5T5_UNCC1</name>
<proteinExistence type="predicted"/>
<protein>
    <submittedName>
        <fullName evidence="2">DUF4388 domain-containing protein</fullName>
    </submittedName>
</protein>
<keyword evidence="3" id="KW-1185">Reference proteome</keyword>
<dbReference type="InterPro" id="IPR025497">
    <property type="entry name" value="PatA-like_N"/>
</dbReference>
<dbReference type="EMBL" id="JBHPBY010000604">
    <property type="protein sequence ID" value="MFC1853787.1"/>
    <property type="molecule type" value="Genomic_DNA"/>
</dbReference>
<dbReference type="InterPro" id="IPR037257">
    <property type="entry name" value="T2SS_E_N_sf"/>
</dbReference>
<evidence type="ECO:0000259" key="1">
    <source>
        <dbReference type="Pfam" id="PF14332"/>
    </source>
</evidence>
<dbReference type="SUPFAM" id="SSF160246">
    <property type="entry name" value="EspE N-terminal domain-like"/>
    <property type="match status" value="1"/>
</dbReference>
<dbReference type="Pfam" id="PF14332">
    <property type="entry name" value="DUF4388"/>
    <property type="match status" value="2"/>
</dbReference>
<evidence type="ECO:0000313" key="3">
    <source>
        <dbReference type="Proteomes" id="UP001594351"/>
    </source>
</evidence>
<organism evidence="2 3">
    <name type="scientific">candidate division CSSED10-310 bacterium</name>
    <dbReference type="NCBI Taxonomy" id="2855610"/>
    <lineage>
        <taxon>Bacteria</taxon>
        <taxon>Bacteria division CSSED10-310</taxon>
    </lineage>
</organism>
<dbReference type="Proteomes" id="UP001594351">
    <property type="component" value="Unassembled WGS sequence"/>
</dbReference>
<feature type="domain" description="PatA-like N-terminal" evidence="1">
    <location>
        <begin position="8"/>
        <end position="81"/>
    </location>
</feature>
<feature type="domain" description="PatA-like N-terminal" evidence="1">
    <location>
        <begin position="86"/>
        <end position="156"/>
    </location>
</feature>
<sequence>MVEIGRLGKLEQRNLPRLLFGCYQEGKSAIIDLQRADEIKSLYMETGNIIFARSNQKSDRLGEYLVTNEIISREDLNKAANVLLKTGNRLGRILVEMGLISPKKLFVSVRQQIADIVLSIFKWSEGQFRVHEDLKPPEERIVLEKSTPELILEGSRCHVDADLDWKTAFDLEQFVILSKDHVFANLKYLEEEQLLFNTLKSPLKVSDLLQTTTLEREIAEPVFYRLFYFGYIMPLKEKESVGRTDRTEIWVWPRELNELCEKYGKAYRFIMRYAKIEGGQVILDELKNVLEQVRESCNPVFYKVMLNEEGTFEVEPIKFNSFKIQPNQRREKIHFALNEYLYGLLLKIQELMATHHHRVILQELKTILT</sequence>